<proteinExistence type="predicted"/>
<dbReference type="EMBL" id="JBEPMC010000004">
    <property type="protein sequence ID" value="MET3579961.1"/>
    <property type="molecule type" value="Genomic_DNA"/>
</dbReference>
<gene>
    <name evidence="1" type="ORF">ABID19_002992</name>
</gene>
<organism evidence="1 2">
    <name type="scientific">Mesorhizobium robiniae</name>
    <dbReference type="NCBI Taxonomy" id="559315"/>
    <lineage>
        <taxon>Bacteria</taxon>
        <taxon>Pseudomonadati</taxon>
        <taxon>Pseudomonadota</taxon>
        <taxon>Alphaproteobacteria</taxon>
        <taxon>Hyphomicrobiales</taxon>
        <taxon>Phyllobacteriaceae</taxon>
        <taxon>Mesorhizobium</taxon>
    </lineage>
</organism>
<evidence type="ECO:0000313" key="2">
    <source>
        <dbReference type="Proteomes" id="UP001549204"/>
    </source>
</evidence>
<protein>
    <submittedName>
        <fullName evidence="1">Uncharacterized protein</fullName>
    </submittedName>
</protein>
<comment type="caution">
    <text evidence="1">The sequence shown here is derived from an EMBL/GenBank/DDBJ whole genome shotgun (WGS) entry which is preliminary data.</text>
</comment>
<reference evidence="1 2" key="1">
    <citation type="submission" date="2024-06" db="EMBL/GenBank/DDBJ databases">
        <title>Genomic Encyclopedia of Type Strains, Phase IV (KMG-IV): sequencing the most valuable type-strain genomes for metagenomic binning, comparative biology and taxonomic classification.</title>
        <authorList>
            <person name="Goeker M."/>
        </authorList>
    </citation>
    <scope>NUCLEOTIDE SEQUENCE [LARGE SCALE GENOMIC DNA]</scope>
    <source>
        <strain evidence="1 2">DSM 100022</strain>
    </source>
</reference>
<accession>A0ABV2GNW4</accession>
<keyword evidence="2" id="KW-1185">Reference proteome</keyword>
<evidence type="ECO:0000313" key="1">
    <source>
        <dbReference type="EMBL" id="MET3579961.1"/>
    </source>
</evidence>
<sequence>MVDAADTSVIIDTLYSFTPSDDQDAAFIHAGLNSLLGWYQVELRGRSQHGDGVLKVKIPDYRGILLANPSTVSAKRKAEALKAFAELAGCGSGPSLEELGTAERLAFDTAYLRACGFSDPANAVLLLEQELRALAGERVERKLSVADAKISRRKATNVAASVEAYASRIVGAMPAYPDPRAFRNAGEATSKISIIAPVEGPLLIGAELFDLGEVSAGGTLVAKTGSLEAASLVRAILLLEPTAKEIELPVGQRLQRLTTEWQSAVQRWDGEFKRAAERFLTGVSDRRTRDAVVNIALETLRAK</sequence>
<dbReference type="RefSeq" id="WP_354491513.1">
    <property type="nucleotide sequence ID" value="NZ_JBEPMC010000004.1"/>
</dbReference>
<dbReference type="Proteomes" id="UP001549204">
    <property type="component" value="Unassembled WGS sequence"/>
</dbReference>
<name>A0ABV2GNW4_9HYPH</name>